<proteinExistence type="predicted"/>
<dbReference type="PROSITE" id="PS50297">
    <property type="entry name" value="ANK_REP_REGION"/>
    <property type="match status" value="3"/>
</dbReference>
<keyword evidence="2 3" id="KW-0040">ANK repeat</keyword>
<dbReference type="OrthoDB" id="341379at2"/>
<dbReference type="PROSITE" id="PS50088">
    <property type="entry name" value="ANK_REPEAT"/>
    <property type="match status" value="3"/>
</dbReference>
<feature type="repeat" description="ANK" evidence="3">
    <location>
        <begin position="36"/>
        <end position="68"/>
    </location>
</feature>
<sequence>MNKFDDTQLYKLINESNLENINDFLQKYGLDSVDRDGRTFLMSAIVEGKDDIVIYLVNKGCNVNAKDKFGLTALHFAAIYDRCNIAKVLISNGAEIDAVDNIGNTPLWRAIMENSSETPTIRYLLENGADLNKANNRGITPKDLLE</sequence>
<keyword evidence="5" id="KW-1185">Reference proteome</keyword>
<evidence type="ECO:0000313" key="4">
    <source>
        <dbReference type="EMBL" id="RTQ91445.1"/>
    </source>
</evidence>
<dbReference type="InterPro" id="IPR002110">
    <property type="entry name" value="Ankyrin_rpt"/>
</dbReference>
<dbReference type="Proteomes" id="UP000276349">
    <property type="component" value="Unassembled WGS sequence"/>
</dbReference>
<dbReference type="PRINTS" id="PR01415">
    <property type="entry name" value="ANKYRIN"/>
</dbReference>
<accession>A0A3S0JUK8</accession>
<dbReference type="Pfam" id="PF12796">
    <property type="entry name" value="Ank_2"/>
    <property type="match status" value="1"/>
</dbReference>
<feature type="repeat" description="ANK" evidence="3">
    <location>
        <begin position="69"/>
        <end position="101"/>
    </location>
</feature>
<evidence type="ECO:0000256" key="2">
    <source>
        <dbReference type="ARBA" id="ARBA00023043"/>
    </source>
</evidence>
<dbReference type="AlphaFoldDB" id="A0A3S0JUK8"/>
<dbReference type="InterPro" id="IPR036770">
    <property type="entry name" value="Ankyrin_rpt-contain_sf"/>
</dbReference>
<comment type="caution">
    <text evidence="4">The sequence shown here is derived from an EMBL/GenBank/DDBJ whole genome shotgun (WGS) entry which is preliminary data.</text>
</comment>
<dbReference type="RefSeq" id="WP_126295053.1">
    <property type="nucleotide sequence ID" value="NZ_CP155468.1"/>
</dbReference>
<evidence type="ECO:0000256" key="3">
    <source>
        <dbReference type="PROSITE-ProRule" id="PRU00023"/>
    </source>
</evidence>
<evidence type="ECO:0000256" key="1">
    <source>
        <dbReference type="ARBA" id="ARBA00022737"/>
    </source>
</evidence>
<protein>
    <submittedName>
        <fullName evidence="4">Ankyrin repeat domain-containing protein</fullName>
    </submittedName>
</protein>
<name>A0A3S0JUK8_9BACI</name>
<evidence type="ECO:0000313" key="5">
    <source>
        <dbReference type="Proteomes" id="UP000276349"/>
    </source>
</evidence>
<gene>
    <name evidence="4" type="ORF">EKG35_13445</name>
</gene>
<keyword evidence="1" id="KW-0677">Repeat</keyword>
<organism evidence="4 5">
    <name type="scientific">Lysinibacillus telephonicus</name>
    <dbReference type="NCBI Taxonomy" id="1714840"/>
    <lineage>
        <taxon>Bacteria</taxon>
        <taxon>Bacillati</taxon>
        <taxon>Bacillota</taxon>
        <taxon>Bacilli</taxon>
        <taxon>Bacillales</taxon>
        <taxon>Bacillaceae</taxon>
        <taxon>Lysinibacillus</taxon>
    </lineage>
</organism>
<dbReference type="Pfam" id="PF00023">
    <property type="entry name" value="Ank"/>
    <property type="match status" value="1"/>
</dbReference>
<feature type="repeat" description="ANK" evidence="3">
    <location>
        <begin position="102"/>
        <end position="136"/>
    </location>
</feature>
<dbReference type="PANTHER" id="PTHR24198">
    <property type="entry name" value="ANKYRIN REPEAT AND PROTEIN KINASE DOMAIN-CONTAINING PROTEIN"/>
    <property type="match status" value="1"/>
</dbReference>
<reference evidence="4 5" key="1">
    <citation type="submission" date="2018-12" db="EMBL/GenBank/DDBJ databases">
        <authorList>
            <person name="Yu L."/>
        </authorList>
    </citation>
    <scope>NUCLEOTIDE SEQUENCE [LARGE SCALE GENOMIC DNA]</scope>
    <source>
        <strain evidence="4 5">S5H2222</strain>
    </source>
</reference>
<dbReference type="EMBL" id="RXNR01000040">
    <property type="protein sequence ID" value="RTQ91445.1"/>
    <property type="molecule type" value="Genomic_DNA"/>
</dbReference>
<dbReference type="SMART" id="SM00248">
    <property type="entry name" value="ANK"/>
    <property type="match status" value="3"/>
</dbReference>
<dbReference type="Gene3D" id="1.25.40.20">
    <property type="entry name" value="Ankyrin repeat-containing domain"/>
    <property type="match status" value="2"/>
</dbReference>
<dbReference type="SUPFAM" id="SSF48403">
    <property type="entry name" value="Ankyrin repeat"/>
    <property type="match status" value="1"/>
</dbReference>
<dbReference type="PANTHER" id="PTHR24198:SF165">
    <property type="entry name" value="ANKYRIN REPEAT-CONTAINING PROTEIN-RELATED"/>
    <property type="match status" value="1"/>
</dbReference>